<feature type="domain" description="NodB homology" evidence="3">
    <location>
        <begin position="351"/>
        <end position="564"/>
    </location>
</feature>
<dbReference type="GO" id="GO:0005975">
    <property type="term" value="P:carbohydrate metabolic process"/>
    <property type="evidence" value="ECO:0007669"/>
    <property type="project" value="InterPro"/>
</dbReference>
<accession>A0A0H5QNX0</accession>
<dbReference type="CDD" id="cd10917">
    <property type="entry name" value="CE4_NodB_like_6s_7s"/>
    <property type="match status" value="1"/>
</dbReference>
<protein>
    <recommendedName>
        <fullName evidence="3">NodB homology domain-containing protein</fullName>
    </recommendedName>
</protein>
<dbReference type="Pfam" id="PF01522">
    <property type="entry name" value="Polysacc_deac_1"/>
    <property type="match status" value="1"/>
</dbReference>
<evidence type="ECO:0000256" key="2">
    <source>
        <dbReference type="SAM" id="Phobius"/>
    </source>
</evidence>
<keyword evidence="2" id="KW-0812">Transmembrane</keyword>
<dbReference type="GO" id="GO:0016810">
    <property type="term" value="F:hydrolase activity, acting on carbon-nitrogen (but not peptide) bonds"/>
    <property type="evidence" value="ECO:0007669"/>
    <property type="project" value="InterPro"/>
</dbReference>
<dbReference type="Gene3D" id="3.20.20.370">
    <property type="entry name" value="Glycoside hydrolase/deacetylase"/>
    <property type="match status" value="1"/>
</dbReference>
<evidence type="ECO:0000313" key="4">
    <source>
        <dbReference type="EMBL" id="CRZ03728.1"/>
    </source>
</evidence>
<dbReference type="SUPFAM" id="SSF88713">
    <property type="entry name" value="Glycoside hydrolase/deacetylase"/>
    <property type="match status" value="1"/>
</dbReference>
<dbReference type="PANTHER" id="PTHR24035">
    <property type="entry name" value="MULTIPLE EPIDERMAL GROWTH FACTOR-LIKE DOMAINS PROTEIN"/>
    <property type="match status" value="1"/>
</dbReference>
<dbReference type="InterPro" id="IPR002509">
    <property type="entry name" value="NODB_dom"/>
</dbReference>
<organism evidence="4">
    <name type="scientific">Spongospora subterranea</name>
    <dbReference type="NCBI Taxonomy" id="70186"/>
    <lineage>
        <taxon>Eukaryota</taxon>
        <taxon>Sar</taxon>
        <taxon>Rhizaria</taxon>
        <taxon>Endomyxa</taxon>
        <taxon>Phytomyxea</taxon>
        <taxon>Plasmodiophorida</taxon>
        <taxon>Plasmodiophoridae</taxon>
        <taxon>Spongospora</taxon>
    </lineage>
</organism>
<evidence type="ECO:0000259" key="3">
    <source>
        <dbReference type="PROSITE" id="PS51677"/>
    </source>
</evidence>
<dbReference type="PANTHER" id="PTHR24035:SF109">
    <property type="entry name" value="PROTEIN DRAPER"/>
    <property type="match status" value="1"/>
</dbReference>
<proteinExistence type="predicted"/>
<keyword evidence="2" id="KW-0472">Membrane</keyword>
<feature type="transmembrane region" description="Helical" evidence="2">
    <location>
        <begin position="41"/>
        <end position="62"/>
    </location>
</feature>
<name>A0A0H5QNX0_9EUKA</name>
<dbReference type="EMBL" id="HACM01003286">
    <property type="protein sequence ID" value="CRZ03728.1"/>
    <property type="molecule type" value="Transcribed_RNA"/>
</dbReference>
<dbReference type="AlphaFoldDB" id="A0A0H5QNX0"/>
<reference evidence="4" key="1">
    <citation type="submission" date="2015-04" db="EMBL/GenBank/DDBJ databases">
        <title>The genome sequence of the plant pathogenic Rhizarian Plasmodiophora brassicae reveals insights in its biotrophic life cycle and the origin of chitin synthesis.</title>
        <authorList>
            <person name="Schwelm A."/>
            <person name="Fogelqvist J."/>
            <person name="Knaust A."/>
            <person name="Julke S."/>
            <person name="Lilja T."/>
            <person name="Dhandapani V."/>
            <person name="Bonilla-Rosso G."/>
            <person name="Karlsson M."/>
            <person name="Shevchenko A."/>
            <person name="Choi S.R."/>
            <person name="Kim H.G."/>
            <person name="Park J.Y."/>
            <person name="Lim Y.P."/>
            <person name="Ludwig-Muller J."/>
            <person name="Dixelius C."/>
        </authorList>
    </citation>
    <scope>NUCLEOTIDE SEQUENCE</scope>
    <source>
        <tissue evidence="4">Potato root galls</tissue>
    </source>
</reference>
<feature type="region of interest" description="Disordered" evidence="1">
    <location>
        <begin position="1"/>
        <end position="21"/>
    </location>
</feature>
<evidence type="ECO:0000256" key="1">
    <source>
        <dbReference type="SAM" id="MobiDB-lite"/>
    </source>
</evidence>
<dbReference type="PROSITE" id="PS51677">
    <property type="entry name" value="NODB"/>
    <property type="match status" value="1"/>
</dbReference>
<sequence>MSVAEIPQGARPFRYDDAAPQPNADAKPAVAAALNHRKRNIILVVASVLLVLVGASVAVVVLTRSKNSGANNLPQFSVDSEFEVQFDPAVSDPSALIDEMISSGASSMFSVAAPGNSIKVSGPNSRDDANTIITNAFANHVSTFATVIELSANAVVDTRCADPTDSRCSENAMPSNESPAQASDFGFSNAFHTECKKGYFGPTCQQCQCSYPFSRCDDGMQGTGDCDCQLGSFGESCTQCPDCGHGSCLDGKSGSGLCSCPDGFEPDNCRDCLPNLFGEGCQQECGECGTDTGRRGKCDAGLRGSGQCRCANDHVEPGKCQDCKAGWAGDDCTILASMQHRAFDFCGKGTKLAAITFVGMPTRHIFGVLDQAHNDYQISGGFLTFFVHGGKQVEAEGEDNSCTILRQLQEQGHEIQLTGFSGESMGEMSATEIDEEIRKGQEFFTKCRLPEPTLFRPPMGKFDLGKTRYVNSKGLIVASYNVELEGTRLSGLVGDIFVSMHSGLSPLISIPLDRYNGDLGDLANAIKKEGFTLVKATQCNIASSGGSGIGWSGTNNPGVYHLDL</sequence>
<dbReference type="InterPro" id="IPR052108">
    <property type="entry name" value="MEGF/SIB"/>
</dbReference>
<dbReference type="InterPro" id="IPR011330">
    <property type="entry name" value="Glyco_hydro/deAcase_b/a-brl"/>
</dbReference>
<keyword evidence="2" id="KW-1133">Transmembrane helix</keyword>